<dbReference type="GO" id="GO:0005737">
    <property type="term" value="C:cytoplasm"/>
    <property type="evidence" value="ECO:0007669"/>
    <property type="project" value="TreeGrafter"/>
</dbReference>
<dbReference type="GO" id="GO:0034605">
    <property type="term" value="P:cellular response to heat"/>
    <property type="evidence" value="ECO:0007669"/>
    <property type="project" value="TreeGrafter"/>
</dbReference>
<dbReference type="SUPFAM" id="SSF81923">
    <property type="entry name" value="Double Clp-N motif"/>
    <property type="match status" value="1"/>
</dbReference>
<dbReference type="Pfam" id="PF17871">
    <property type="entry name" value="AAA_lid_9"/>
    <property type="match status" value="1"/>
</dbReference>
<dbReference type="PANTHER" id="PTHR11638:SF18">
    <property type="entry name" value="HEAT SHOCK PROTEIN 104"/>
    <property type="match status" value="1"/>
</dbReference>
<keyword evidence="3 10" id="KW-0547">Nucleotide-binding</keyword>
<dbReference type="InterPro" id="IPR001270">
    <property type="entry name" value="ClpA/B"/>
</dbReference>
<gene>
    <name evidence="14" type="primary">clpC</name>
    <name evidence="14" type="ORF">RS86_02878</name>
</gene>
<dbReference type="FunFam" id="3.40.50.300:FF:000025">
    <property type="entry name" value="ATP-dependent Clp protease subunit"/>
    <property type="match status" value="1"/>
</dbReference>
<comment type="caution">
    <text evidence="14">The sequence shown here is derived from an EMBL/GenBank/DDBJ whole genome shotgun (WGS) entry which is preliminary data.</text>
</comment>
<dbReference type="Pfam" id="PF02861">
    <property type="entry name" value="Clp_N"/>
    <property type="match status" value="1"/>
</dbReference>
<dbReference type="InterPro" id="IPR036628">
    <property type="entry name" value="Clp_N_dom_sf"/>
</dbReference>
<dbReference type="GO" id="GO:0006508">
    <property type="term" value="P:proteolysis"/>
    <property type="evidence" value="ECO:0007669"/>
    <property type="project" value="UniProtKB-KW"/>
</dbReference>
<feature type="compositionally biased region" description="Polar residues" evidence="11">
    <location>
        <begin position="175"/>
        <end position="192"/>
    </location>
</feature>
<keyword evidence="14" id="KW-0378">Hydrolase</keyword>
<evidence type="ECO:0000313" key="14">
    <source>
        <dbReference type="EMBL" id="KJL32406.1"/>
    </source>
</evidence>
<dbReference type="PROSITE" id="PS00870">
    <property type="entry name" value="CLPAB_1"/>
    <property type="match status" value="1"/>
</dbReference>
<dbReference type="Proteomes" id="UP000033740">
    <property type="component" value="Unassembled WGS sequence"/>
</dbReference>
<dbReference type="AlphaFoldDB" id="A0A0F0LLK6"/>
<dbReference type="GO" id="GO:0005524">
    <property type="term" value="F:ATP binding"/>
    <property type="evidence" value="ECO:0007669"/>
    <property type="project" value="UniProtKB-KW"/>
</dbReference>
<dbReference type="PATRIC" id="fig|582680.6.peg.2955"/>
<dbReference type="InterPro" id="IPR050130">
    <property type="entry name" value="ClpA_ClpB"/>
</dbReference>
<keyword evidence="5" id="KW-0346">Stress response</keyword>
<evidence type="ECO:0000256" key="1">
    <source>
        <dbReference type="ARBA" id="ARBA00008675"/>
    </source>
</evidence>
<dbReference type="STRING" id="582680.RS86_02878"/>
<dbReference type="RefSeq" id="WP_045272885.1">
    <property type="nucleotide sequence ID" value="NZ_JYIX01000037.1"/>
</dbReference>
<dbReference type="InterPro" id="IPR019489">
    <property type="entry name" value="Clp_ATPase_C"/>
</dbReference>
<dbReference type="InterPro" id="IPR018368">
    <property type="entry name" value="ClpA/B_CS1"/>
</dbReference>
<feature type="domain" description="Clp R" evidence="13">
    <location>
        <begin position="34"/>
        <end position="177"/>
    </location>
</feature>
<dbReference type="InterPro" id="IPR027417">
    <property type="entry name" value="P-loop_NTPase"/>
</dbReference>
<keyword evidence="7 10" id="KW-0143">Chaperone</keyword>
<evidence type="ECO:0000313" key="15">
    <source>
        <dbReference type="Proteomes" id="UP000033740"/>
    </source>
</evidence>
<dbReference type="PANTHER" id="PTHR11638">
    <property type="entry name" value="ATP-DEPENDENT CLP PROTEASE"/>
    <property type="match status" value="1"/>
</dbReference>
<keyword evidence="15" id="KW-1185">Reference proteome</keyword>
<proteinExistence type="inferred from homology"/>
<evidence type="ECO:0000259" key="12">
    <source>
        <dbReference type="PROSITE" id="PS50151"/>
    </source>
</evidence>
<dbReference type="PRINTS" id="PR00300">
    <property type="entry name" value="CLPPROTEASEA"/>
</dbReference>
<dbReference type="InterPro" id="IPR003593">
    <property type="entry name" value="AAA+_ATPase"/>
</dbReference>
<name>A0A0F0LLK6_9MICO</name>
<dbReference type="SMART" id="SM00382">
    <property type="entry name" value="AAA"/>
    <property type="match status" value="2"/>
</dbReference>
<evidence type="ECO:0000256" key="8">
    <source>
        <dbReference type="ARBA" id="ARBA00026057"/>
    </source>
</evidence>
<dbReference type="CDD" id="cd00009">
    <property type="entry name" value="AAA"/>
    <property type="match status" value="1"/>
</dbReference>
<dbReference type="FunFam" id="3.40.50.300:FF:000010">
    <property type="entry name" value="Chaperone clpB 1, putative"/>
    <property type="match status" value="1"/>
</dbReference>
<dbReference type="InterPro" id="IPR041546">
    <property type="entry name" value="ClpA/ClpB_AAA_lid"/>
</dbReference>
<evidence type="ECO:0000256" key="3">
    <source>
        <dbReference type="ARBA" id="ARBA00022741"/>
    </source>
</evidence>
<dbReference type="InterPro" id="IPR003959">
    <property type="entry name" value="ATPase_AAA_core"/>
</dbReference>
<evidence type="ECO:0000256" key="4">
    <source>
        <dbReference type="ARBA" id="ARBA00022840"/>
    </source>
</evidence>
<evidence type="ECO:0000256" key="11">
    <source>
        <dbReference type="SAM" id="MobiDB-lite"/>
    </source>
</evidence>
<feature type="region of interest" description="Disordered" evidence="11">
    <location>
        <begin position="170"/>
        <end position="196"/>
    </location>
</feature>
<dbReference type="GO" id="GO:0016887">
    <property type="term" value="F:ATP hydrolysis activity"/>
    <property type="evidence" value="ECO:0007669"/>
    <property type="project" value="InterPro"/>
</dbReference>
<dbReference type="PROSITE" id="PS00871">
    <property type="entry name" value="CLPAB_2"/>
    <property type="match status" value="1"/>
</dbReference>
<accession>A0A0F0LLK6</accession>
<feature type="domain" description="UVR" evidence="12">
    <location>
        <begin position="451"/>
        <end position="486"/>
    </location>
</feature>
<dbReference type="EMBL" id="JYIX01000037">
    <property type="protein sequence ID" value="KJL32406.1"/>
    <property type="molecule type" value="Genomic_DNA"/>
</dbReference>
<comment type="similarity">
    <text evidence="1 10">Belongs to the ClpA/ClpB family.</text>
</comment>
<dbReference type="Gene3D" id="1.10.1780.10">
    <property type="entry name" value="Clp, N-terminal domain"/>
    <property type="match status" value="1"/>
</dbReference>
<dbReference type="GO" id="GO:0008233">
    <property type="term" value="F:peptidase activity"/>
    <property type="evidence" value="ECO:0007669"/>
    <property type="project" value="UniProtKB-KW"/>
</dbReference>
<evidence type="ECO:0000256" key="10">
    <source>
        <dbReference type="RuleBase" id="RU004432"/>
    </source>
</evidence>
<dbReference type="PROSITE" id="PS50151">
    <property type="entry name" value="UVR"/>
    <property type="match status" value="1"/>
</dbReference>
<keyword evidence="2 9" id="KW-0677">Repeat</keyword>
<evidence type="ECO:0000256" key="2">
    <source>
        <dbReference type="ARBA" id="ARBA00022737"/>
    </source>
</evidence>
<evidence type="ECO:0000256" key="7">
    <source>
        <dbReference type="ARBA" id="ARBA00023186"/>
    </source>
</evidence>
<dbReference type="Gene3D" id="3.40.50.300">
    <property type="entry name" value="P-loop containing nucleotide triphosphate hydrolases"/>
    <property type="match status" value="2"/>
</dbReference>
<dbReference type="InterPro" id="IPR001943">
    <property type="entry name" value="UVR_dom"/>
</dbReference>
<keyword evidence="6" id="KW-0175">Coiled coil</keyword>
<dbReference type="Gene3D" id="4.10.860.10">
    <property type="entry name" value="UVR domain"/>
    <property type="match status" value="1"/>
</dbReference>
<evidence type="ECO:0000256" key="9">
    <source>
        <dbReference type="PROSITE-ProRule" id="PRU01251"/>
    </source>
</evidence>
<dbReference type="Gene3D" id="1.10.8.60">
    <property type="match status" value="2"/>
</dbReference>
<comment type="subunit">
    <text evidence="8">Homohexamer. The oligomerization is ATP-dependent.</text>
</comment>
<dbReference type="InterPro" id="IPR028299">
    <property type="entry name" value="ClpA/B_CS2"/>
</dbReference>
<evidence type="ECO:0000256" key="5">
    <source>
        <dbReference type="ARBA" id="ARBA00023016"/>
    </source>
</evidence>
<reference evidence="14 15" key="1">
    <citation type="submission" date="2015-02" db="EMBL/GenBank/DDBJ databases">
        <title>Draft genome sequences of ten Microbacterium spp. with emphasis on heavy metal contaminated environments.</title>
        <authorList>
            <person name="Corretto E."/>
        </authorList>
    </citation>
    <scope>NUCLEOTIDE SEQUENCE [LARGE SCALE GENOMIC DNA]</scope>
    <source>
        <strain evidence="14 15">ARN176</strain>
    </source>
</reference>
<dbReference type="Pfam" id="PF07724">
    <property type="entry name" value="AAA_2"/>
    <property type="match status" value="1"/>
</dbReference>
<dbReference type="PROSITE" id="PS51903">
    <property type="entry name" value="CLP_R"/>
    <property type="match status" value="1"/>
</dbReference>
<dbReference type="Pfam" id="PF00004">
    <property type="entry name" value="AAA"/>
    <property type="match status" value="1"/>
</dbReference>
<dbReference type="Pfam" id="PF10431">
    <property type="entry name" value="ClpB_D2-small"/>
    <property type="match status" value="1"/>
</dbReference>
<keyword evidence="4 10" id="KW-0067">ATP-binding</keyword>
<dbReference type="SMART" id="SM01086">
    <property type="entry name" value="ClpB_D2-small"/>
    <property type="match status" value="1"/>
</dbReference>
<sequence>MPNDFTDAGSGSFDEFLARYLAGEQARQTRSIDLSRFLTVRTQRILQRAGRFALERGQTELDALHVLRTIVEDDAVDQAIRNIGVTPQAIVGAVDTRLPAPGEPSDVEAATITPSASRALFHAYQVARSSGATYIEPEHVFFALVLGQDAPAGQILARAGVTAEALTQGLREPMSTGTTPDQEGTAAPSGSETPMLDQFGLDLTARAREGELDPVIGRASEIEQTIEILSRRTKNNPVLIGEAGVGKTAIVEGLARAIVDGAVPAQLKDRRVVALDLPAMLAGTRYRGDFEERLTKTMDEIAAHKGEIIVFIDEVHTVVGAGGSGEGGGMDAGNILKPRLARGDLHLVGATTLSEYRRIEKDPALERRFQPVKVAEPSIEDAVRILEGLKPAYEQHHAVAYTDDSIRAAVELSARYLPDRVLPDKAIDLIDQAGARLRLRLGIVTDVAALFAELADLEARKNAAVGAEHYEEASRIRDEIATVQARIDDAGTLAGSAGSEPAIVGEAEIAAVIARATGIPVSRVSESERERLADLESDLHARVIGQDDAVAAVARAVRRSRTGMGDARRPVGSFLFLGPTGVGKTELAKALADRLFDDETAVIRFDMSEFGERHTVSRLVGAPPGYVGYDEAGQLTERVRRNPYAIVLFDEIEKAHPDVFNLLLQVLDDGRLTDGQGRTVDFRNTVIVMTSNIGSEFLASRSGALGFVASQDGSANGFASQEDLRARVMGKLREAMRPEFLNRIDEIVLFQKLSREELGRIVRLLLQATSRRLAGREVTLDVTDAAAAWLGEHGYEPEFGARPLRRLIQREVDDRIADLFVSGELGDGGRVVVDASGDVLRVTATAEMAQAA</sequence>
<dbReference type="CDD" id="cd19499">
    <property type="entry name" value="RecA-like_ClpB_Hsp104-like"/>
    <property type="match status" value="1"/>
</dbReference>
<protein>
    <submittedName>
        <fullName evidence="14">ATP-dependent Clp protease ATP-binding subunit ClpC</fullName>
    </submittedName>
</protein>
<dbReference type="SUPFAM" id="SSF52540">
    <property type="entry name" value="P-loop containing nucleoside triphosphate hydrolases"/>
    <property type="match status" value="2"/>
</dbReference>
<evidence type="ECO:0000259" key="13">
    <source>
        <dbReference type="PROSITE" id="PS51903"/>
    </source>
</evidence>
<organism evidence="14 15">
    <name type="scientific">Microbacterium azadirachtae</name>
    <dbReference type="NCBI Taxonomy" id="582680"/>
    <lineage>
        <taxon>Bacteria</taxon>
        <taxon>Bacillati</taxon>
        <taxon>Actinomycetota</taxon>
        <taxon>Actinomycetes</taxon>
        <taxon>Micrococcales</taxon>
        <taxon>Microbacteriaceae</taxon>
        <taxon>Microbacterium</taxon>
    </lineage>
</organism>
<keyword evidence="14" id="KW-0645">Protease</keyword>
<evidence type="ECO:0000256" key="6">
    <source>
        <dbReference type="ARBA" id="ARBA00023054"/>
    </source>
</evidence>
<dbReference type="InterPro" id="IPR004176">
    <property type="entry name" value="Clp_R_N"/>
</dbReference>